<comment type="similarity">
    <text evidence="1">Belongs to the LOB domain-containing protein family.</text>
</comment>
<feature type="compositionally biased region" description="Polar residues" evidence="2">
    <location>
        <begin position="184"/>
        <end position="205"/>
    </location>
</feature>
<dbReference type="KEGG" id="qsa:O6P43_019102"/>
<dbReference type="PANTHER" id="PTHR31301">
    <property type="entry name" value="LOB DOMAIN-CONTAINING PROTEIN 4-RELATED"/>
    <property type="match status" value="1"/>
</dbReference>
<dbReference type="Proteomes" id="UP001163823">
    <property type="component" value="Chromosome 8"/>
</dbReference>
<feature type="compositionally biased region" description="Pro residues" evidence="2">
    <location>
        <begin position="162"/>
        <end position="179"/>
    </location>
</feature>
<proteinExistence type="inferred from homology"/>
<dbReference type="AlphaFoldDB" id="A0AAD7PJY0"/>
<feature type="compositionally biased region" description="Polar residues" evidence="2">
    <location>
        <begin position="212"/>
        <end position="231"/>
    </location>
</feature>
<reference evidence="4" key="1">
    <citation type="journal article" date="2023" name="Science">
        <title>Elucidation of the pathway for biosynthesis of saponin adjuvants from the soapbark tree.</title>
        <authorList>
            <person name="Reed J."/>
            <person name="Orme A."/>
            <person name="El-Demerdash A."/>
            <person name="Owen C."/>
            <person name="Martin L.B.B."/>
            <person name="Misra R.C."/>
            <person name="Kikuchi S."/>
            <person name="Rejzek M."/>
            <person name="Martin A.C."/>
            <person name="Harkess A."/>
            <person name="Leebens-Mack J."/>
            <person name="Louveau T."/>
            <person name="Stephenson M.J."/>
            <person name="Osbourn A."/>
        </authorList>
    </citation>
    <scope>NUCLEOTIDE SEQUENCE</scope>
    <source>
        <strain evidence="4">S10</strain>
    </source>
</reference>
<evidence type="ECO:0000313" key="5">
    <source>
        <dbReference type="Proteomes" id="UP001163823"/>
    </source>
</evidence>
<organism evidence="4 5">
    <name type="scientific">Quillaja saponaria</name>
    <name type="common">Soap bark tree</name>
    <dbReference type="NCBI Taxonomy" id="32244"/>
    <lineage>
        <taxon>Eukaryota</taxon>
        <taxon>Viridiplantae</taxon>
        <taxon>Streptophyta</taxon>
        <taxon>Embryophyta</taxon>
        <taxon>Tracheophyta</taxon>
        <taxon>Spermatophyta</taxon>
        <taxon>Magnoliopsida</taxon>
        <taxon>eudicotyledons</taxon>
        <taxon>Gunneridae</taxon>
        <taxon>Pentapetalae</taxon>
        <taxon>rosids</taxon>
        <taxon>fabids</taxon>
        <taxon>Fabales</taxon>
        <taxon>Quillajaceae</taxon>
        <taxon>Quillaja</taxon>
    </lineage>
</organism>
<dbReference type="PROSITE" id="PS50891">
    <property type="entry name" value="LOB"/>
    <property type="match status" value="1"/>
</dbReference>
<dbReference type="InterPro" id="IPR004883">
    <property type="entry name" value="LOB"/>
</dbReference>
<evidence type="ECO:0000313" key="4">
    <source>
        <dbReference type="EMBL" id="KAJ7958363.1"/>
    </source>
</evidence>
<evidence type="ECO:0000256" key="2">
    <source>
        <dbReference type="SAM" id="MobiDB-lite"/>
    </source>
</evidence>
<dbReference type="PANTHER" id="PTHR31301:SF186">
    <property type="entry name" value="OS09G0364100 PROTEIN"/>
    <property type="match status" value="1"/>
</dbReference>
<accession>A0AAD7PJY0</accession>
<evidence type="ECO:0000259" key="3">
    <source>
        <dbReference type="PROSITE" id="PS50891"/>
    </source>
</evidence>
<feature type="region of interest" description="Disordered" evidence="2">
    <location>
        <begin position="248"/>
        <end position="267"/>
    </location>
</feature>
<feature type="region of interest" description="Disordered" evidence="2">
    <location>
        <begin position="153"/>
        <end position="243"/>
    </location>
</feature>
<evidence type="ECO:0000256" key="1">
    <source>
        <dbReference type="ARBA" id="ARBA00005474"/>
    </source>
</evidence>
<sequence>MKREPNTNHKNNSFSAANTIPSRSTSPTNSFSFGPQLQACAACKYQRRRCSPNCPLAPYFPSNQQREFLNAHKLFGVSNILKITKNLDPQRKQVAMSTMKFEAKVRANDPVGGCYRMIIELQNQIAYNKAELQLVLHQIALCQAAASSPALQVTSSPSPAIYGPPQPIDPNPNPNPNPNPSNNTYNSMSSDMSNLHTQNQQSSTLEVEEKNYSMSSDMSNLHAQNQQSSTLEVEEKNYSMSSDMSNLHVQNQQSSNSEHPLPQGEVKKNYGFQECGSVTVDMEGSSSSCFSIAK</sequence>
<gene>
    <name evidence="4" type="ORF">O6P43_019102</name>
</gene>
<dbReference type="EMBL" id="JARAOO010000008">
    <property type="protein sequence ID" value="KAJ7958363.1"/>
    <property type="molecule type" value="Genomic_DNA"/>
</dbReference>
<protein>
    <submittedName>
        <fullName evidence="4">LOB domain-containing protein</fullName>
    </submittedName>
</protein>
<feature type="compositionally biased region" description="Polar residues" evidence="2">
    <location>
        <begin position="8"/>
        <end position="30"/>
    </location>
</feature>
<name>A0AAD7PJY0_QUISA</name>
<feature type="compositionally biased region" description="Polar residues" evidence="2">
    <location>
        <begin position="248"/>
        <end position="258"/>
    </location>
</feature>
<keyword evidence="5" id="KW-1185">Reference proteome</keyword>
<comment type="caution">
    <text evidence="4">The sequence shown here is derived from an EMBL/GenBank/DDBJ whole genome shotgun (WGS) entry which is preliminary data.</text>
</comment>
<feature type="region of interest" description="Disordered" evidence="2">
    <location>
        <begin position="1"/>
        <end position="30"/>
    </location>
</feature>
<dbReference type="Pfam" id="PF03195">
    <property type="entry name" value="LOB"/>
    <property type="match status" value="1"/>
</dbReference>
<feature type="domain" description="LOB" evidence="3">
    <location>
        <begin position="38"/>
        <end position="139"/>
    </location>
</feature>